<proteinExistence type="predicted"/>
<reference evidence="1 2" key="1">
    <citation type="submission" date="2015-07" db="EMBL/GenBank/DDBJ databases">
        <authorList>
            <consortium name="Pathogen Informatics"/>
        </authorList>
    </citation>
    <scope>NUCLEOTIDE SEQUENCE [LARGE SCALE GENOMIC DNA]</scope>
    <source>
        <strain evidence="1 2">A51</strain>
    </source>
</reference>
<dbReference type="AlphaFoldDB" id="A0A655PR11"/>
<gene>
    <name evidence="1" type="ORF">ERS013165_01049</name>
</gene>
<dbReference type="Proteomes" id="UP000044806">
    <property type="component" value="Unassembled WGS sequence"/>
</dbReference>
<dbReference type="EMBL" id="CWOW01000004">
    <property type="protein sequence ID" value="CSA22356.1"/>
    <property type="molecule type" value="Genomic_DNA"/>
</dbReference>
<sequence length="59" mass="6492">MSNASHILANQFINIAEVAVDVFGHLALFFGSGCHLRVDLTQGTDRMIDFSERCTDFGC</sequence>
<accession>A0A655PR11</accession>
<organism evidence="1 2">
    <name type="scientific">Vibrio cholerae</name>
    <dbReference type="NCBI Taxonomy" id="666"/>
    <lineage>
        <taxon>Bacteria</taxon>
        <taxon>Pseudomonadati</taxon>
        <taxon>Pseudomonadota</taxon>
        <taxon>Gammaproteobacteria</taxon>
        <taxon>Vibrionales</taxon>
        <taxon>Vibrionaceae</taxon>
        <taxon>Vibrio</taxon>
    </lineage>
</organism>
<evidence type="ECO:0000313" key="2">
    <source>
        <dbReference type="Proteomes" id="UP000044806"/>
    </source>
</evidence>
<evidence type="ECO:0000313" key="1">
    <source>
        <dbReference type="EMBL" id="CSA22356.1"/>
    </source>
</evidence>
<protein>
    <submittedName>
        <fullName evidence="1">Uncharacterized protein</fullName>
    </submittedName>
</protein>
<name>A0A655PR11_VIBCL</name>